<comment type="cofactor">
    <cofactor evidence="1">
        <name>Mg(2+)</name>
        <dbReference type="ChEBI" id="CHEBI:18420"/>
    </cofactor>
</comment>
<evidence type="ECO:0000256" key="2">
    <source>
        <dbReference type="ARBA" id="ARBA00022722"/>
    </source>
</evidence>
<keyword evidence="4" id="KW-0255">Endonuclease</keyword>
<accession>A0A316ZEK5</accession>
<protein>
    <submittedName>
        <fullName evidence="9">PIN domain-like protein</fullName>
    </submittedName>
</protein>
<evidence type="ECO:0000256" key="1">
    <source>
        <dbReference type="ARBA" id="ARBA00001946"/>
    </source>
</evidence>
<dbReference type="Gene3D" id="3.40.50.1010">
    <property type="entry name" value="5'-nuclease"/>
    <property type="match status" value="2"/>
</dbReference>
<evidence type="ECO:0000256" key="6">
    <source>
        <dbReference type="ARBA" id="ARBA00022842"/>
    </source>
</evidence>
<evidence type="ECO:0000256" key="4">
    <source>
        <dbReference type="ARBA" id="ARBA00022759"/>
    </source>
</evidence>
<dbReference type="GO" id="GO:0005737">
    <property type="term" value="C:cytoplasm"/>
    <property type="evidence" value="ECO:0007669"/>
    <property type="project" value="TreeGrafter"/>
</dbReference>
<dbReference type="GO" id="GO:0006281">
    <property type="term" value="P:DNA repair"/>
    <property type="evidence" value="ECO:0007669"/>
    <property type="project" value="UniProtKB-ARBA"/>
</dbReference>
<dbReference type="RefSeq" id="XP_025598962.1">
    <property type="nucleotide sequence ID" value="XM_025742071.1"/>
</dbReference>
<dbReference type="PANTHER" id="PTHR11081:SF9">
    <property type="entry name" value="FLAP ENDONUCLEASE 1"/>
    <property type="match status" value="1"/>
</dbReference>
<evidence type="ECO:0000256" key="7">
    <source>
        <dbReference type="SAM" id="MobiDB-lite"/>
    </source>
</evidence>
<keyword evidence="2" id="KW-0540">Nuclease</keyword>
<feature type="region of interest" description="Disordered" evidence="7">
    <location>
        <begin position="543"/>
        <end position="566"/>
    </location>
</feature>
<dbReference type="Proteomes" id="UP000245946">
    <property type="component" value="Unassembled WGS sequence"/>
</dbReference>
<evidence type="ECO:0000313" key="10">
    <source>
        <dbReference type="Proteomes" id="UP000245946"/>
    </source>
</evidence>
<reference evidence="9 10" key="1">
    <citation type="journal article" date="2018" name="Mol. Biol. Evol.">
        <title>Broad Genomic Sampling Reveals a Smut Pathogenic Ancestry of the Fungal Clade Ustilaginomycotina.</title>
        <authorList>
            <person name="Kijpornyongpan T."/>
            <person name="Mondo S.J."/>
            <person name="Barry K."/>
            <person name="Sandor L."/>
            <person name="Lee J."/>
            <person name="Lipzen A."/>
            <person name="Pangilinan J."/>
            <person name="LaButti K."/>
            <person name="Hainaut M."/>
            <person name="Henrissat B."/>
            <person name="Grigoriev I.V."/>
            <person name="Spatafora J.W."/>
            <person name="Aime M.C."/>
        </authorList>
    </citation>
    <scope>NUCLEOTIDE SEQUENCE [LARGE SCALE GENOMIC DNA]</scope>
    <source>
        <strain evidence="9 10">MCA 4186</strain>
    </source>
</reference>
<dbReference type="InterPro" id="IPR036279">
    <property type="entry name" value="5-3_exonuclease_C_sf"/>
</dbReference>
<dbReference type="SMART" id="SM00485">
    <property type="entry name" value="XPGN"/>
    <property type="match status" value="1"/>
</dbReference>
<feature type="region of interest" description="Disordered" evidence="7">
    <location>
        <begin position="719"/>
        <end position="786"/>
    </location>
</feature>
<dbReference type="InterPro" id="IPR006086">
    <property type="entry name" value="XPG-I_dom"/>
</dbReference>
<dbReference type="SMART" id="SM00279">
    <property type="entry name" value="HhH2"/>
    <property type="match status" value="1"/>
</dbReference>
<dbReference type="Pfam" id="PF00867">
    <property type="entry name" value="XPG_I"/>
    <property type="match status" value="1"/>
</dbReference>
<name>A0A316ZEK5_9BASI</name>
<evidence type="ECO:0000256" key="3">
    <source>
        <dbReference type="ARBA" id="ARBA00022723"/>
    </source>
</evidence>
<dbReference type="InterPro" id="IPR006084">
    <property type="entry name" value="XPG/Rad2"/>
</dbReference>
<dbReference type="GO" id="GO:0003677">
    <property type="term" value="F:DNA binding"/>
    <property type="evidence" value="ECO:0007669"/>
    <property type="project" value="InterPro"/>
</dbReference>
<organism evidence="9 10">
    <name type="scientific">Tilletiopsis washingtonensis</name>
    <dbReference type="NCBI Taxonomy" id="58919"/>
    <lineage>
        <taxon>Eukaryota</taxon>
        <taxon>Fungi</taxon>
        <taxon>Dikarya</taxon>
        <taxon>Basidiomycota</taxon>
        <taxon>Ustilaginomycotina</taxon>
        <taxon>Exobasidiomycetes</taxon>
        <taxon>Entylomatales</taxon>
        <taxon>Entylomatales incertae sedis</taxon>
        <taxon>Tilletiopsis</taxon>
    </lineage>
</organism>
<dbReference type="GeneID" id="37269615"/>
<evidence type="ECO:0000313" key="9">
    <source>
        <dbReference type="EMBL" id="PWN98683.1"/>
    </source>
</evidence>
<gene>
    <name evidence="9" type="ORF">FA09DRAFT_329193</name>
</gene>
<dbReference type="EMBL" id="KZ819290">
    <property type="protein sequence ID" value="PWN98683.1"/>
    <property type="molecule type" value="Genomic_DNA"/>
</dbReference>
<feature type="compositionally biased region" description="Basic and acidic residues" evidence="7">
    <location>
        <begin position="775"/>
        <end position="786"/>
    </location>
</feature>
<dbReference type="GO" id="GO:0005634">
    <property type="term" value="C:nucleus"/>
    <property type="evidence" value="ECO:0007669"/>
    <property type="project" value="TreeGrafter"/>
</dbReference>
<dbReference type="PRINTS" id="PR00853">
    <property type="entry name" value="XPGRADSUPER"/>
</dbReference>
<dbReference type="STRING" id="58919.A0A316ZEK5"/>
<proteinExistence type="predicted"/>
<dbReference type="OrthoDB" id="31113at2759"/>
<dbReference type="GO" id="GO:0046872">
    <property type="term" value="F:metal ion binding"/>
    <property type="evidence" value="ECO:0007669"/>
    <property type="project" value="UniProtKB-KW"/>
</dbReference>
<dbReference type="CDD" id="cd09897">
    <property type="entry name" value="H3TH_FEN1-XPG-like"/>
    <property type="match status" value="1"/>
</dbReference>
<keyword evidence="5" id="KW-0378">Hydrolase</keyword>
<keyword evidence="10" id="KW-1185">Reference proteome</keyword>
<dbReference type="SUPFAM" id="SSF88723">
    <property type="entry name" value="PIN domain-like"/>
    <property type="match status" value="1"/>
</dbReference>
<dbReference type="SUPFAM" id="SSF47807">
    <property type="entry name" value="5' to 3' exonuclease, C-terminal subdomain"/>
    <property type="match status" value="1"/>
</dbReference>
<dbReference type="InterPro" id="IPR029060">
    <property type="entry name" value="PIN-like_dom_sf"/>
</dbReference>
<dbReference type="GO" id="GO:0008409">
    <property type="term" value="F:5'-3' exonuclease activity"/>
    <property type="evidence" value="ECO:0007669"/>
    <property type="project" value="TreeGrafter"/>
</dbReference>
<dbReference type="InterPro" id="IPR006085">
    <property type="entry name" value="XPG_DNA_repair_N"/>
</dbReference>
<keyword evidence="3" id="KW-0479">Metal-binding</keyword>
<dbReference type="GO" id="GO:0017108">
    <property type="term" value="F:5'-flap endonuclease activity"/>
    <property type="evidence" value="ECO:0007669"/>
    <property type="project" value="TreeGrafter"/>
</dbReference>
<dbReference type="Pfam" id="PF00752">
    <property type="entry name" value="XPG_N"/>
    <property type="match status" value="1"/>
</dbReference>
<dbReference type="AlphaFoldDB" id="A0A316ZEK5"/>
<dbReference type="Gene3D" id="1.10.150.20">
    <property type="entry name" value="5' to 3' exonuclease, C-terminal subdomain"/>
    <property type="match status" value="1"/>
</dbReference>
<dbReference type="PANTHER" id="PTHR11081">
    <property type="entry name" value="FLAP ENDONUCLEASE FAMILY MEMBER"/>
    <property type="match status" value="1"/>
</dbReference>
<evidence type="ECO:0000256" key="5">
    <source>
        <dbReference type="ARBA" id="ARBA00022801"/>
    </source>
</evidence>
<dbReference type="InterPro" id="IPR008918">
    <property type="entry name" value="HhH2"/>
</dbReference>
<evidence type="ECO:0000259" key="8">
    <source>
        <dbReference type="SMART" id="SM00485"/>
    </source>
</evidence>
<feature type="domain" description="XPG N-terminal" evidence="8">
    <location>
        <begin position="9"/>
        <end position="114"/>
    </location>
</feature>
<sequence>MRPSPSAHGIKGIFALIRAHAPDAVTDLSAPSSSGWHALAGRRVAVDGTLLLTRLHFSSSASPHRHLLGLSAFLATLRTHRIRPLLVFDNPLPTARLPQKAREHARRRAARARILQRAEAERRRQARLTQLQLALDRLAAMEADERAECARWLRRWDVPLEQASASDPPSLSLLDELLAPEPRSGLPRLPEEEDVTLSPALLDELRSSLPLGRHIDDVLDAERQSSGARASLLSPVPIRTTSAPSAESGAAWDEILEAQTSPALALAAQIAHLRASYSAHSGESDAAAAAGAAGTERDAETPRQALLSQQEAQVYAALLAGQEARALVKIVEETQTETARESEEVEVAKTQAAEAQRIADAEEEPKCAASVATGDAAAPLEALAEAAAPAELLSSLSVSQAQLRASYERSSAKLPPSVVPFAAELCALHHIPVLYTGSGARNALRAHEAEALCARVVRDGYADAVVSEDSDTLLFDVPLIRGALGGKLQVVDGRKVRHAFFPPESMPLPVAAAAASTSSTAVKQTGASVPELALDAAAAESEDILDDEATPSSADENAGDVSASLDASSTAAAQADAESWERMLELALLCGTDFNRTVPGIAGRTALKLIREHGRISAVLRASSAAAASASASARRSAAASAATPAMRKYAPPASLTWRAYSKELNAARGVFRRMPSLQYVAHRLRAWAASDGADDSRVSAEALNVFWRNLLGPRAEEPEQLRLDDSEELALEDTPARKERKSKATPGFGSALFEDAPTHAAGVASWDPSALNDRQSDRHADGTSA</sequence>
<keyword evidence="6" id="KW-0460">Magnesium</keyword>